<comment type="similarity">
    <text evidence="5">Belongs to the YicC/YloC family.</text>
</comment>
<evidence type="ECO:0000256" key="5">
    <source>
        <dbReference type="ARBA" id="ARBA00035648"/>
    </source>
</evidence>
<feature type="domain" description="Endoribonuclease YicC-like C-terminal" evidence="7">
    <location>
        <begin position="183"/>
        <end position="305"/>
    </location>
</feature>
<keyword evidence="4" id="KW-0378">Hydrolase</keyword>
<evidence type="ECO:0000256" key="1">
    <source>
        <dbReference type="ARBA" id="ARBA00001968"/>
    </source>
</evidence>
<feature type="domain" description="Endoribonuclease YicC-like N-terminal" evidence="6">
    <location>
        <begin position="12"/>
        <end position="166"/>
    </location>
</feature>
<keyword evidence="2" id="KW-0540">Nuclease</keyword>
<evidence type="ECO:0000256" key="2">
    <source>
        <dbReference type="ARBA" id="ARBA00022722"/>
    </source>
</evidence>
<dbReference type="InterPro" id="IPR013527">
    <property type="entry name" value="YicC-like_N"/>
</dbReference>
<dbReference type="Pfam" id="PF08340">
    <property type="entry name" value="YicC-like_C"/>
    <property type="match status" value="1"/>
</dbReference>
<dbReference type="Pfam" id="PF03755">
    <property type="entry name" value="YicC-like_N"/>
    <property type="match status" value="1"/>
</dbReference>
<protein>
    <submittedName>
        <fullName evidence="8">TIGR00255 family protein</fullName>
    </submittedName>
</protein>
<dbReference type="GO" id="GO:0004521">
    <property type="term" value="F:RNA endonuclease activity"/>
    <property type="evidence" value="ECO:0007669"/>
    <property type="project" value="InterPro"/>
</dbReference>
<reference evidence="8 9" key="1">
    <citation type="submission" date="2011-02" db="EMBL/GenBank/DDBJ databases">
        <authorList>
            <person name="Nelson K.E."/>
            <person name="Sutton G."/>
            <person name="Torralba M."/>
            <person name="Durkin S."/>
            <person name="Harkins D."/>
            <person name="Montgomery R."/>
            <person name="Ziemer C."/>
            <person name="Klaassens E."/>
            <person name="Ocuiv P."/>
            <person name="Morrison M."/>
        </authorList>
    </citation>
    <scope>NUCLEOTIDE SEQUENCE [LARGE SCALE GENOMIC DNA]</scope>
    <source>
        <strain evidence="8 9">8</strain>
    </source>
</reference>
<comment type="caution">
    <text evidence="8">The sequence shown here is derived from an EMBL/GenBank/DDBJ whole genome shotgun (WGS) entry which is preliminary data.</text>
</comment>
<dbReference type="NCBIfam" id="TIGR00255">
    <property type="entry name" value="YicC/YloC family endoribonuclease"/>
    <property type="match status" value="1"/>
</dbReference>
<dbReference type="Proteomes" id="UP000004259">
    <property type="component" value="Unassembled WGS sequence"/>
</dbReference>
<comment type="cofactor">
    <cofactor evidence="1">
        <name>a divalent metal cation</name>
        <dbReference type="ChEBI" id="CHEBI:60240"/>
    </cofactor>
</comment>
<evidence type="ECO:0000313" key="9">
    <source>
        <dbReference type="Proteomes" id="UP000004259"/>
    </source>
</evidence>
<organism evidence="8 9">
    <name type="scientific">Ruminococcus albus 8</name>
    <dbReference type="NCBI Taxonomy" id="246199"/>
    <lineage>
        <taxon>Bacteria</taxon>
        <taxon>Bacillati</taxon>
        <taxon>Bacillota</taxon>
        <taxon>Clostridia</taxon>
        <taxon>Eubacteriales</taxon>
        <taxon>Oscillospiraceae</taxon>
        <taxon>Ruminococcus</taxon>
    </lineage>
</organism>
<keyword evidence="3" id="KW-0255">Endonuclease</keyword>
<dbReference type="GO" id="GO:0016787">
    <property type="term" value="F:hydrolase activity"/>
    <property type="evidence" value="ECO:0007669"/>
    <property type="project" value="UniProtKB-KW"/>
</dbReference>
<evidence type="ECO:0000313" key="8">
    <source>
        <dbReference type="EMBL" id="EGC02258.1"/>
    </source>
</evidence>
<proteinExistence type="inferred from homology"/>
<dbReference type="InterPro" id="IPR005229">
    <property type="entry name" value="YicC/YloC-like"/>
</dbReference>
<dbReference type="AlphaFoldDB" id="E9SEP9"/>
<keyword evidence="9" id="KW-1185">Reference proteome</keyword>
<dbReference type="eggNOG" id="COG1561">
    <property type="taxonomic scope" value="Bacteria"/>
</dbReference>
<evidence type="ECO:0000256" key="4">
    <source>
        <dbReference type="ARBA" id="ARBA00022801"/>
    </source>
</evidence>
<dbReference type="PANTHER" id="PTHR30636:SF3">
    <property type="entry name" value="UPF0701 PROTEIN YICC"/>
    <property type="match status" value="1"/>
</dbReference>
<dbReference type="InterPro" id="IPR013551">
    <property type="entry name" value="YicC-like_C"/>
</dbReference>
<evidence type="ECO:0000259" key="6">
    <source>
        <dbReference type="Pfam" id="PF03755"/>
    </source>
</evidence>
<dbReference type="STRING" id="246199.CUS_5808"/>
<name>E9SEP9_RUMAL</name>
<accession>E9SEP9</accession>
<dbReference type="EMBL" id="ADKM02000100">
    <property type="protein sequence ID" value="EGC02258.1"/>
    <property type="molecule type" value="Genomic_DNA"/>
</dbReference>
<gene>
    <name evidence="8" type="ORF">CUS_5808</name>
</gene>
<evidence type="ECO:0000256" key="3">
    <source>
        <dbReference type="ARBA" id="ARBA00022759"/>
    </source>
</evidence>
<sequence length="305" mass="34876">MAFCRKESRYMVKSMTGFGREHVVAEGREIIVEIRSVNHRYYEFTARTPRAYGYLDEKLKSFLKNGISRGKVEVSVTIYNQEGTDAEIELNKSVAKGYLDALRGSADELGLSDDLTLSNVMRLPDVFTVVKKAEDEEVIWDQVRGVAQAALDRFVEMRETEGRKMYEDVSGRLDFIEKTVGEIEAHQPSVAESYSERLYEKIKDTLKAVELDKIDQQRILTEVAIFADKVAIDEETVRLRSHISQFRDLIASDEPVGRKLDFLVQEVNREVNTIGSKANDLTITKKVVDLKAEIEKIREQIQNIE</sequence>
<evidence type="ECO:0000259" key="7">
    <source>
        <dbReference type="Pfam" id="PF08340"/>
    </source>
</evidence>
<dbReference type="PANTHER" id="PTHR30636">
    <property type="entry name" value="UPF0701 PROTEIN YICC"/>
    <property type="match status" value="1"/>
</dbReference>